<dbReference type="VEuPathDB" id="FungiDB:SPRG_06880"/>
<proteinExistence type="predicted"/>
<organism evidence="1 2">
    <name type="scientific">Saprolegnia parasitica (strain CBS 223.65)</name>
    <dbReference type="NCBI Taxonomy" id="695850"/>
    <lineage>
        <taxon>Eukaryota</taxon>
        <taxon>Sar</taxon>
        <taxon>Stramenopiles</taxon>
        <taxon>Oomycota</taxon>
        <taxon>Saprolegniomycetes</taxon>
        <taxon>Saprolegniales</taxon>
        <taxon>Saprolegniaceae</taxon>
        <taxon>Saprolegnia</taxon>
    </lineage>
</organism>
<sequence length="214" mass="23615">MVDQLLLDCAPSAHFALGLQTMDNMSQTTIFVHEYNALRIAGRMAAIPAPDAVSDLYTRRSRIWIGSARGCVATARGLSLGLTRTQASTWSDLMTPNAKVAKQQYHDRKLQKAHGVATGGAVPRTMMTTALSRSVRLFSLLLRKPTDLGDLRRTLDAEWHRFLHLDLVHVGNVLGDVRTSLERRVDAIEPTRTAKAVVMILLRSLDANADDITD</sequence>
<gene>
    <name evidence="1" type="ORF">SPRG_06880</name>
</gene>
<evidence type="ECO:0000313" key="2">
    <source>
        <dbReference type="Proteomes" id="UP000030745"/>
    </source>
</evidence>
<protein>
    <submittedName>
        <fullName evidence="1">Uncharacterized protein</fullName>
    </submittedName>
</protein>
<name>A0A067CLD3_SAPPC</name>
<dbReference type="EMBL" id="KK583216">
    <property type="protein sequence ID" value="KDO27612.1"/>
    <property type="molecule type" value="Genomic_DNA"/>
</dbReference>
<keyword evidence="2" id="KW-1185">Reference proteome</keyword>
<dbReference type="AlphaFoldDB" id="A0A067CLD3"/>
<evidence type="ECO:0000313" key="1">
    <source>
        <dbReference type="EMBL" id="KDO27612.1"/>
    </source>
</evidence>
<dbReference type="Proteomes" id="UP000030745">
    <property type="component" value="Unassembled WGS sequence"/>
</dbReference>
<reference evidence="1 2" key="1">
    <citation type="journal article" date="2013" name="PLoS Genet.">
        <title>Distinctive expansion of potential virulence genes in the genome of the oomycete fish pathogen Saprolegnia parasitica.</title>
        <authorList>
            <person name="Jiang R.H."/>
            <person name="de Bruijn I."/>
            <person name="Haas B.J."/>
            <person name="Belmonte R."/>
            <person name="Lobach L."/>
            <person name="Christie J."/>
            <person name="van den Ackerveken G."/>
            <person name="Bottin A."/>
            <person name="Bulone V."/>
            <person name="Diaz-Moreno S.M."/>
            <person name="Dumas B."/>
            <person name="Fan L."/>
            <person name="Gaulin E."/>
            <person name="Govers F."/>
            <person name="Grenville-Briggs L.J."/>
            <person name="Horner N.R."/>
            <person name="Levin J.Z."/>
            <person name="Mammella M."/>
            <person name="Meijer H.J."/>
            <person name="Morris P."/>
            <person name="Nusbaum C."/>
            <person name="Oome S."/>
            <person name="Phillips A.J."/>
            <person name="van Rooyen D."/>
            <person name="Rzeszutek E."/>
            <person name="Saraiva M."/>
            <person name="Secombes C.J."/>
            <person name="Seidl M.F."/>
            <person name="Snel B."/>
            <person name="Stassen J.H."/>
            <person name="Sykes S."/>
            <person name="Tripathy S."/>
            <person name="van den Berg H."/>
            <person name="Vega-Arreguin J.C."/>
            <person name="Wawra S."/>
            <person name="Young S.K."/>
            <person name="Zeng Q."/>
            <person name="Dieguez-Uribeondo J."/>
            <person name="Russ C."/>
            <person name="Tyler B.M."/>
            <person name="van West P."/>
        </authorList>
    </citation>
    <scope>NUCLEOTIDE SEQUENCE [LARGE SCALE GENOMIC DNA]</scope>
    <source>
        <strain evidence="1 2">CBS 223.65</strain>
    </source>
</reference>
<dbReference type="GeneID" id="24129200"/>
<dbReference type="RefSeq" id="XP_012201734.1">
    <property type="nucleotide sequence ID" value="XM_012346344.1"/>
</dbReference>
<accession>A0A067CLD3</accession>
<dbReference type="KEGG" id="spar:SPRG_06880"/>